<feature type="compositionally biased region" description="Basic and acidic residues" evidence="1">
    <location>
        <begin position="37"/>
        <end position="47"/>
    </location>
</feature>
<organism evidence="2 3">
    <name type="scientific">Phytophthora fragariae</name>
    <dbReference type="NCBI Taxonomy" id="53985"/>
    <lineage>
        <taxon>Eukaryota</taxon>
        <taxon>Sar</taxon>
        <taxon>Stramenopiles</taxon>
        <taxon>Oomycota</taxon>
        <taxon>Peronosporomycetes</taxon>
        <taxon>Peronosporales</taxon>
        <taxon>Peronosporaceae</taxon>
        <taxon>Phytophthora</taxon>
    </lineage>
</organism>
<gene>
    <name evidence="2" type="ORF">PF010_g30460</name>
</gene>
<name>A0A6G0JL29_9STRA</name>
<evidence type="ECO:0000313" key="3">
    <source>
        <dbReference type="Proteomes" id="UP000488956"/>
    </source>
</evidence>
<evidence type="ECO:0000256" key="1">
    <source>
        <dbReference type="SAM" id="MobiDB-lite"/>
    </source>
</evidence>
<dbReference type="Proteomes" id="UP000488956">
    <property type="component" value="Unassembled WGS sequence"/>
</dbReference>
<accession>A0A6G0JL29</accession>
<feature type="non-terminal residue" evidence="2">
    <location>
        <position position="47"/>
    </location>
</feature>
<evidence type="ECO:0000313" key="2">
    <source>
        <dbReference type="EMBL" id="KAE9059838.1"/>
    </source>
</evidence>
<comment type="caution">
    <text evidence="2">The sequence shown here is derived from an EMBL/GenBank/DDBJ whole genome shotgun (WGS) entry which is preliminary data.</text>
</comment>
<dbReference type="EMBL" id="QXFX01005829">
    <property type="protein sequence ID" value="KAE9059838.1"/>
    <property type="molecule type" value="Genomic_DNA"/>
</dbReference>
<dbReference type="AlphaFoldDB" id="A0A6G0JL29"/>
<sequence length="47" mass="5051">MGAARHLRAYVVKQRQPALPDVAETAQRVCGGGKGSKNPELHGNRPQ</sequence>
<protein>
    <submittedName>
        <fullName evidence="2">Uncharacterized protein</fullName>
    </submittedName>
</protein>
<proteinExistence type="predicted"/>
<reference evidence="2 3" key="1">
    <citation type="submission" date="2018-09" db="EMBL/GenBank/DDBJ databases">
        <title>Genomic investigation of the strawberry pathogen Phytophthora fragariae indicates pathogenicity is determined by transcriptional variation in three key races.</title>
        <authorList>
            <person name="Adams T.M."/>
            <person name="Armitage A.D."/>
            <person name="Sobczyk M.K."/>
            <person name="Bates H.J."/>
            <person name="Dunwell J.M."/>
            <person name="Nellist C.F."/>
            <person name="Harrison R.J."/>
        </authorList>
    </citation>
    <scope>NUCLEOTIDE SEQUENCE [LARGE SCALE GENOMIC DNA]</scope>
    <source>
        <strain evidence="2 3">ONT-3</strain>
    </source>
</reference>
<feature type="region of interest" description="Disordered" evidence="1">
    <location>
        <begin position="26"/>
        <end position="47"/>
    </location>
</feature>